<organism evidence="2 4">
    <name type="scientific">Perkinsus olseni</name>
    <name type="common">Perkinsus atlanticus</name>
    <dbReference type="NCBI Taxonomy" id="32597"/>
    <lineage>
        <taxon>Eukaryota</taxon>
        <taxon>Sar</taxon>
        <taxon>Alveolata</taxon>
        <taxon>Perkinsozoa</taxon>
        <taxon>Perkinsea</taxon>
        <taxon>Perkinsida</taxon>
        <taxon>Perkinsidae</taxon>
        <taxon>Perkinsus</taxon>
    </lineage>
</organism>
<comment type="caution">
    <text evidence="2">The sequence shown here is derived from an EMBL/GenBank/DDBJ whole genome shotgun (WGS) entry which is preliminary data.</text>
</comment>
<keyword evidence="2" id="KW-0675">Receptor</keyword>
<feature type="region of interest" description="Disordered" evidence="1">
    <location>
        <begin position="1"/>
        <end position="36"/>
    </location>
</feature>
<proteinExistence type="predicted"/>
<dbReference type="AlphaFoldDB" id="A0A7J6R281"/>
<dbReference type="Proteomes" id="UP000574390">
    <property type="component" value="Unassembled WGS sequence"/>
</dbReference>
<gene>
    <name evidence="2" type="primary">LENG8_4</name>
    <name evidence="3" type="synonym">LENG8_2</name>
    <name evidence="3" type="ORF">FOZ62_022603</name>
    <name evidence="2" type="ORF">FOZ63_024643</name>
</gene>
<accession>A0A7J6R281</accession>
<evidence type="ECO:0000313" key="4">
    <source>
        <dbReference type="Proteomes" id="UP000553632"/>
    </source>
</evidence>
<keyword evidence="4" id="KW-1185">Reference proteome</keyword>
<evidence type="ECO:0000313" key="2">
    <source>
        <dbReference type="EMBL" id="KAF4713730.1"/>
    </source>
</evidence>
<evidence type="ECO:0000313" key="3">
    <source>
        <dbReference type="EMBL" id="KAF4750023.1"/>
    </source>
</evidence>
<evidence type="ECO:0000313" key="5">
    <source>
        <dbReference type="Proteomes" id="UP000574390"/>
    </source>
</evidence>
<name>A0A7J6R281_PEROL</name>
<sequence length="101" mass="11459">MPRQKFGQRVTVYSSGGSGRLPQVDAEERKRRAGRAARFRQIDPATDTRTVEADDAGEIPTPEKYVKGTCRHLEKEYLRLTGPAKAEFVRKLIMSNLKVLR</sequence>
<reference evidence="4 5" key="1">
    <citation type="submission" date="2020-04" db="EMBL/GenBank/DDBJ databases">
        <title>Perkinsus olseni comparative genomics.</title>
        <authorList>
            <person name="Bogema D.R."/>
        </authorList>
    </citation>
    <scope>NUCLEOTIDE SEQUENCE [LARGE SCALE GENOMIC DNA]</scope>
    <source>
        <strain evidence="3">ATCC PRA-205</strain>
        <strain evidence="2 4">ATCC PRA-207</strain>
    </source>
</reference>
<protein>
    <submittedName>
        <fullName evidence="2">Leukocyte receptor cluster (LRC) member 8</fullName>
    </submittedName>
</protein>
<dbReference type="EMBL" id="JABANO010029317">
    <property type="protein sequence ID" value="KAF4713730.1"/>
    <property type="molecule type" value="Genomic_DNA"/>
</dbReference>
<dbReference type="EMBL" id="JABANM010003938">
    <property type="protein sequence ID" value="KAF4750023.1"/>
    <property type="molecule type" value="Genomic_DNA"/>
</dbReference>
<dbReference type="Proteomes" id="UP000553632">
    <property type="component" value="Unassembled WGS sequence"/>
</dbReference>
<evidence type="ECO:0000256" key="1">
    <source>
        <dbReference type="SAM" id="MobiDB-lite"/>
    </source>
</evidence>